<evidence type="ECO:0000313" key="1">
    <source>
        <dbReference type="EMBL" id="KAE9542382.1"/>
    </source>
</evidence>
<proteinExistence type="predicted"/>
<comment type="caution">
    <text evidence="1">The sequence shown here is derived from an EMBL/GenBank/DDBJ whole genome shotgun (WGS) entry which is preliminary data.</text>
</comment>
<gene>
    <name evidence="1" type="ORF">AGLY_003509</name>
</gene>
<evidence type="ECO:0008006" key="3">
    <source>
        <dbReference type="Google" id="ProtNLM"/>
    </source>
</evidence>
<sequence length="207" mass="23965">GSKALKNKWEKIKRNVKQRLAEEKKEIYKTGGNVVKTFKKIEYFDRIIELLGVSATGLASNFDSDVVDSSLNNLRQTTSTTVDNNEVVTVEKLEVTPSTSRKPPNWENWTPASLRQPVSDELVTGKKKLISGGVNKNKRQRKMHYDVASKKKDVYEEQLQLIEVEKKRGCMRFEWEKLEHELKVEALRLEIEIKKKTLSNLSHFYIL</sequence>
<dbReference type="AlphaFoldDB" id="A0A6G0U267"/>
<name>A0A6G0U267_APHGL</name>
<feature type="non-terminal residue" evidence="1">
    <location>
        <position position="1"/>
    </location>
</feature>
<reference evidence="1 2" key="1">
    <citation type="submission" date="2019-08" db="EMBL/GenBank/DDBJ databases">
        <title>The genome of the soybean aphid Biotype 1, its phylome, world population structure and adaptation to the North American continent.</title>
        <authorList>
            <person name="Giordano R."/>
            <person name="Donthu R.K."/>
            <person name="Hernandez A.G."/>
            <person name="Wright C.L."/>
            <person name="Zimin A.V."/>
        </authorList>
    </citation>
    <scope>NUCLEOTIDE SEQUENCE [LARGE SCALE GENOMIC DNA]</scope>
    <source>
        <tissue evidence="1">Whole aphids</tissue>
    </source>
</reference>
<keyword evidence="2" id="KW-1185">Reference proteome</keyword>
<dbReference type="Proteomes" id="UP000475862">
    <property type="component" value="Unassembled WGS sequence"/>
</dbReference>
<dbReference type="EMBL" id="VYZN01000011">
    <property type="protein sequence ID" value="KAE9542382.1"/>
    <property type="molecule type" value="Genomic_DNA"/>
</dbReference>
<evidence type="ECO:0000313" key="2">
    <source>
        <dbReference type="Proteomes" id="UP000475862"/>
    </source>
</evidence>
<protein>
    <recommendedName>
        <fullName evidence="3">Regulatory protein zeste</fullName>
    </recommendedName>
</protein>
<dbReference type="OrthoDB" id="6619432at2759"/>
<organism evidence="1 2">
    <name type="scientific">Aphis glycines</name>
    <name type="common">Soybean aphid</name>
    <dbReference type="NCBI Taxonomy" id="307491"/>
    <lineage>
        <taxon>Eukaryota</taxon>
        <taxon>Metazoa</taxon>
        <taxon>Ecdysozoa</taxon>
        <taxon>Arthropoda</taxon>
        <taxon>Hexapoda</taxon>
        <taxon>Insecta</taxon>
        <taxon>Pterygota</taxon>
        <taxon>Neoptera</taxon>
        <taxon>Paraneoptera</taxon>
        <taxon>Hemiptera</taxon>
        <taxon>Sternorrhyncha</taxon>
        <taxon>Aphidomorpha</taxon>
        <taxon>Aphidoidea</taxon>
        <taxon>Aphididae</taxon>
        <taxon>Aphidini</taxon>
        <taxon>Aphis</taxon>
        <taxon>Aphis</taxon>
    </lineage>
</organism>
<accession>A0A6G0U267</accession>